<dbReference type="PANTHER" id="PTHR33209">
    <property type="entry name" value="PROTEASE 4"/>
    <property type="match status" value="1"/>
</dbReference>
<keyword evidence="7" id="KW-1185">Reference proteome</keyword>
<dbReference type="RefSeq" id="WP_377611040.1">
    <property type="nucleotide sequence ID" value="NZ_JBHUPA010000007.1"/>
</dbReference>
<keyword evidence="4" id="KW-0720">Serine protease</keyword>
<dbReference type="PANTHER" id="PTHR33209:SF1">
    <property type="entry name" value="PEPTIDASE S49 DOMAIN-CONTAINING PROTEIN"/>
    <property type="match status" value="1"/>
</dbReference>
<dbReference type="Proteomes" id="UP001597560">
    <property type="component" value="Unassembled WGS sequence"/>
</dbReference>
<accession>A0ABW6B4H0</accession>
<evidence type="ECO:0000256" key="3">
    <source>
        <dbReference type="ARBA" id="ARBA00022801"/>
    </source>
</evidence>
<dbReference type="InterPro" id="IPR029045">
    <property type="entry name" value="ClpP/crotonase-like_dom_sf"/>
</dbReference>
<feature type="domain" description="Peptidase S49" evidence="5">
    <location>
        <begin position="140"/>
        <end position="292"/>
    </location>
</feature>
<dbReference type="InterPro" id="IPR002142">
    <property type="entry name" value="Peptidase_S49"/>
</dbReference>
<evidence type="ECO:0000313" key="7">
    <source>
        <dbReference type="Proteomes" id="UP001597560"/>
    </source>
</evidence>
<dbReference type="SUPFAM" id="SSF52096">
    <property type="entry name" value="ClpP/crotonase"/>
    <property type="match status" value="1"/>
</dbReference>
<sequence>MRNRNFLLTSQIIRGHWFMHPEEVMAAGLQLQELFDISQSRSNSSFTEIGPLPKMVISANDSNEEVPSYDEAQSDAIALFSVSGTMLKYGTMCSYGTAEIAEDILLAAENKNIKAAVFEIDSGGGAVNSVPPLAYAVRKFKSSGKSIIALIDSAYSAAYWLASECDHIMAGNSVSAGAGSIGVMMSFADAKGYYEQRGYKVHTIYAPESSEKNKPFELALEGKYEMIQTEQLSPLAVKFQNTVKANRQGKLKMDDGDKVLKGKTYMSEAALDIGLIDSIGNRDRAISWARDRVTAYNFMQEFNQQ</sequence>
<gene>
    <name evidence="6" type="ORF">ACFS6J_13380</name>
</gene>
<comment type="similarity">
    <text evidence="1">Belongs to the peptidase S49 family.</text>
</comment>
<dbReference type="Gene3D" id="3.90.226.10">
    <property type="entry name" value="2-enoyl-CoA Hydratase, Chain A, domain 1"/>
    <property type="match status" value="2"/>
</dbReference>
<evidence type="ECO:0000256" key="4">
    <source>
        <dbReference type="ARBA" id="ARBA00022825"/>
    </source>
</evidence>
<evidence type="ECO:0000256" key="2">
    <source>
        <dbReference type="ARBA" id="ARBA00022670"/>
    </source>
</evidence>
<evidence type="ECO:0000256" key="1">
    <source>
        <dbReference type="ARBA" id="ARBA00008683"/>
    </source>
</evidence>
<keyword evidence="3" id="KW-0378">Hydrolase</keyword>
<comment type="caution">
    <text evidence="6">The sequence shown here is derived from an EMBL/GenBank/DDBJ whole genome shotgun (WGS) entry which is preliminary data.</text>
</comment>
<name>A0ABW6B4H0_9SPHI</name>
<evidence type="ECO:0000259" key="5">
    <source>
        <dbReference type="Pfam" id="PF01343"/>
    </source>
</evidence>
<organism evidence="6 7">
    <name type="scientific">Olivibacter jilunii</name>
    <dbReference type="NCBI Taxonomy" id="985016"/>
    <lineage>
        <taxon>Bacteria</taxon>
        <taxon>Pseudomonadati</taxon>
        <taxon>Bacteroidota</taxon>
        <taxon>Sphingobacteriia</taxon>
        <taxon>Sphingobacteriales</taxon>
        <taxon>Sphingobacteriaceae</taxon>
        <taxon>Olivibacter</taxon>
    </lineage>
</organism>
<protein>
    <submittedName>
        <fullName evidence="6">S49 family peptidase</fullName>
    </submittedName>
</protein>
<dbReference type="Pfam" id="PF01343">
    <property type="entry name" value="Peptidase_S49"/>
    <property type="match status" value="1"/>
</dbReference>
<proteinExistence type="inferred from homology"/>
<keyword evidence="2" id="KW-0645">Protease</keyword>
<evidence type="ECO:0000313" key="6">
    <source>
        <dbReference type="EMBL" id="MFD2962785.1"/>
    </source>
</evidence>
<reference evidence="7" key="1">
    <citation type="journal article" date="2019" name="Int. J. Syst. Evol. Microbiol.">
        <title>The Global Catalogue of Microorganisms (GCM) 10K type strain sequencing project: providing services to taxonomists for standard genome sequencing and annotation.</title>
        <authorList>
            <consortium name="The Broad Institute Genomics Platform"/>
            <consortium name="The Broad Institute Genome Sequencing Center for Infectious Disease"/>
            <person name="Wu L."/>
            <person name="Ma J."/>
        </authorList>
    </citation>
    <scope>NUCLEOTIDE SEQUENCE [LARGE SCALE GENOMIC DNA]</scope>
    <source>
        <strain evidence="7">KCTC 23098</strain>
    </source>
</reference>
<dbReference type="EMBL" id="JBHUPA010000007">
    <property type="protein sequence ID" value="MFD2962785.1"/>
    <property type="molecule type" value="Genomic_DNA"/>
</dbReference>